<feature type="chain" id="PRO_5040799734" evidence="2">
    <location>
        <begin position="18"/>
        <end position="227"/>
    </location>
</feature>
<dbReference type="EMBL" id="BRXY01000040">
    <property type="protein sequence ID" value="GMH56519.1"/>
    <property type="molecule type" value="Genomic_DNA"/>
</dbReference>
<evidence type="ECO:0000256" key="1">
    <source>
        <dbReference type="SAM" id="MobiDB-lite"/>
    </source>
</evidence>
<dbReference type="AlphaFoldDB" id="A0A9W6ZKY4"/>
<gene>
    <name evidence="3" type="ORF">TrST_g9035</name>
</gene>
<accession>A0A9W6ZKY4</accession>
<evidence type="ECO:0000313" key="4">
    <source>
        <dbReference type="Proteomes" id="UP001165085"/>
    </source>
</evidence>
<evidence type="ECO:0000313" key="3">
    <source>
        <dbReference type="EMBL" id="GMH56519.1"/>
    </source>
</evidence>
<feature type="compositionally biased region" description="Acidic residues" evidence="1">
    <location>
        <begin position="218"/>
        <end position="227"/>
    </location>
</feature>
<sequence>MMLPLLSLLSLIITFYPSPLLPAAFYTPLLNHIDDEFAHSDLKILTNPSSSTLSTLDSNSEVITLSHSAGSQRMIMRRFKPSSPSSRLDLQHLGHIFVSYNNYPLSSSMPGGAKIARFRDYVSLINLPSRSKSVSRRLKKISSENVLIVQAANDGIDQSYQLHEALKDDNDVRWCRLGGGHLDCVNSEDCKEVVVGFVRHLAKREGRKGRDKGREEKEVDDIIEMNK</sequence>
<reference evidence="4" key="1">
    <citation type="journal article" date="2023" name="Commun. Biol.">
        <title>Genome analysis of Parmales, the sister group of diatoms, reveals the evolutionary specialization of diatoms from phago-mixotrophs to photoautotrophs.</title>
        <authorList>
            <person name="Ban H."/>
            <person name="Sato S."/>
            <person name="Yoshikawa S."/>
            <person name="Yamada K."/>
            <person name="Nakamura Y."/>
            <person name="Ichinomiya M."/>
            <person name="Sato N."/>
            <person name="Blanc-Mathieu R."/>
            <person name="Endo H."/>
            <person name="Kuwata A."/>
            <person name="Ogata H."/>
        </authorList>
    </citation>
    <scope>NUCLEOTIDE SEQUENCE [LARGE SCALE GENOMIC DNA]</scope>
    <source>
        <strain evidence="4">NIES 3701</strain>
    </source>
</reference>
<evidence type="ECO:0000256" key="2">
    <source>
        <dbReference type="SAM" id="SignalP"/>
    </source>
</evidence>
<keyword evidence="4" id="KW-1185">Reference proteome</keyword>
<proteinExistence type="predicted"/>
<name>A0A9W6ZKY4_9STRA</name>
<dbReference type="Proteomes" id="UP001165085">
    <property type="component" value="Unassembled WGS sequence"/>
</dbReference>
<keyword evidence="2" id="KW-0732">Signal</keyword>
<feature type="signal peptide" evidence="2">
    <location>
        <begin position="1"/>
        <end position="17"/>
    </location>
</feature>
<dbReference type="OrthoDB" id="10456822at2759"/>
<organism evidence="3 4">
    <name type="scientific">Triparma strigata</name>
    <dbReference type="NCBI Taxonomy" id="1606541"/>
    <lineage>
        <taxon>Eukaryota</taxon>
        <taxon>Sar</taxon>
        <taxon>Stramenopiles</taxon>
        <taxon>Ochrophyta</taxon>
        <taxon>Bolidophyceae</taxon>
        <taxon>Parmales</taxon>
        <taxon>Triparmaceae</taxon>
        <taxon>Triparma</taxon>
    </lineage>
</organism>
<protein>
    <submittedName>
        <fullName evidence="3">Uncharacterized protein</fullName>
    </submittedName>
</protein>
<feature type="region of interest" description="Disordered" evidence="1">
    <location>
        <begin position="206"/>
        <end position="227"/>
    </location>
</feature>
<comment type="caution">
    <text evidence="3">The sequence shown here is derived from an EMBL/GenBank/DDBJ whole genome shotgun (WGS) entry which is preliminary data.</text>
</comment>